<organism evidence="6 7">
    <name type="scientific">Mycetocola zhujimingii</name>
    <dbReference type="NCBI Taxonomy" id="2079792"/>
    <lineage>
        <taxon>Bacteria</taxon>
        <taxon>Bacillati</taxon>
        <taxon>Actinomycetota</taxon>
        <taxon>Actinomycetes</taxon>
        <taxon>Micrococcales</taxon>
        <taxon>Microbacteriaceae</taxon>
        <taxon>Mycetocola</taxon>
    </lineage>
</organism>
<evidence type="ECO:0000256" key="2">
    <source>
        <dbReference type="ARBA" id="ARBA00023125"/>
    </source>
</evidence>
<accession>A0A2U1THA8</accession>
<dbReference type="PANTHER" id="PTHR30055">
    <property type="entry name" value="HTH-TYPE TRANSCRIPTIONAL REGULATOR RUTR"/>
    <property type="match status" value="1"/>
</dbReference>
<dbReference type="PANTHER" id="PTHR30055:SF238">
    <property type="entry name" value="MYCOFACTOCIN BIOSYNTHESIS TRANSCRIPTIONAL REGULATOR MFTR-RELATED"/>
    <property type="match status" value="1"/>
</dbReference>
<reference evidence="7" key="1">
    <citation type="submission" date="2018-04" db="EMBL/GenBank/DDBJ databases">
        <authorList>
            <person name="Liu S."/>
            <person name="Wang Z."/>
            <person name="Li J."/>
        </authorList>
    </citation>
    <scope>NUCLEOTIDE SEQUENCE [LARGE SCALE GENOMIC DNA]</scope>
    <source>
        <strain evidence="7">622</strain>
    </source>
</reference>
<dbReference type="Gene3D" id="1.10.357.10">
    <property type="entry name" value="Tetracycline Repressor, domain 2"/>
    <property type="match status" value="1"/>
</dbReference>
<keyword evidence="3" id="KW-0804">Transcription</keyword>
<dbReference type="GO" id="GO:0000976">
    <property type="term" value="F:transcription cis-regulatory region binding"/>
    <property type="evidence" value="ECO:0007669"/>
    <property type="project" value="TreeGrafter"/>
</dbReference>
<dbReference type="InterPro" id="IPR001647">
    <property type="entry name" value="HTH_TetR"/>
</dbReference>
<keyword evidence="7" id="KW-1185">Reference proteome</keyword>
<keyword evidence="2 4" id="KW-0238">DNA-binding</keyword>
<dbReference type="PROSITE" id="PS50977">
    <property type="entry name" value="HTH_TETR_2"/>
    <property type="match status" value="1"/>
</dbReference>
<gene>
    <name evidence="6" type="ORF">DF223_02075</name>
</gene>
<evidence type="ECO:0000256" key="1">
    <source>
        <dbReference type="ARBA" id="ARBA00023015"/>
    </source>
</evidence>
<dbReference type="SUPFAM" id="SSF46689">
    <property type="entry name" value="Homeodomain-like"/>
    <property type="match status" value="1"/>
</dbReference>
<protein>
    <recommendedName>
        <fullName evidence="5">HTH tetR-type domain-containing protein</fullName>
    </recommendedName>
</protein>
<evidence type="ECO:0000256" key="4">
    <source>
        <dbReference type="PROSITE-ProRule" id="PRU00335"/>
    </source>
</evidence>
<feature type="DNA-binding region" description="H-T-H motif" evidence="4">
    <location>
        <begin position="40"/>
        <end position="59"/>
    </location>
</feature>
<feature type="domain" description="HTH tetR-type" evidence="5">
    <location>
        <begin position="17"/>
        <end position="77"/>
    </location>
</feature>
<dbReference type="PROSITE" id="PS01081">
    <property type="entry name" value="HTH_TETR_1"/>
    <property type="match status" value="1"/>
</dbReference>
<dbReference type="GO" id="GO:0003700">
    <property type="term" value="F:DNA-binding transcription factor activity"/>
    <property type="evidence" value="ECO:0007669"/>
    <property type="project" value="TreeGrafter"/>
</dbReference>
<dbReference type="InterPro" id="IPR009057">
    <property type="entry name" value="Homeodomain-like_sf"/>
</dbReference>
<proteinExistence type="predicted"/>
<evidence type="ECO:0000313" key="6">
    <source>
        <dbReference type="EMBL" id="PWC08163.1"/>
    </source>
</evidence>
<evidence type="ECO:0000313" key="7">
    <source>
        <dbReference type="Proteomes" id="UP000244962"/>
    </source>
</evidence>
<dbReference type="Gene3D" id="1.10.10.60">
    <property type="entry name" value="Homeodomain-like"/>
    <property type="match status" value="1"/>
</dbReference>
<dbReference type="InterPro" id="IPR023772">
    <property type="entry name" value="DNA-bd_HTH_TetR-type_CS"/>
</dbReference>
<evidence type="ECO:0000259" key="5">
    <source>
        <dbReference type="PROSITE" id="PS50977"/>
    </source>
</evidence>
<dbReference type="EMBL" id="QEFB01000001">
    <property type="protein sequence ID" value="PWC08163.1"/>
    <property type="molecule type" value="Genomic_DNA"/>
</dbReference>
<dbReference type="InterPro" id="IPR050109">
    <property type="entry name" value="HTH-type_TetR-like_transc_reg"/>
</dbReference>
<evidence type="ECO:0000256" key="3">
    <source>
        <dbReference type="ARBA" id="ARBA00023163"/>
    </source>
</evidence>
<dbReference type="Proteomes" id="UP000244962">
    <property type="component" value="Unassembled WGS sequence"/>
</dbReference>
<dbReference type="Pfam" id="PF00440">
    <property type="entry name" value="TetR_N"/>
    <property type="match status" value="1"/>
</dbReference>
<sequence>MNDDVAPAVGLRARKRAKTRSVIEHAAIALVLEHGYDHVTVEMICAASEVSQRTFFNYFGSKEGVILGPAPTLDDLDGKRFISEPGNDIVHDLVRIMASALTDESVDAELLRSRLSIITATPELLGRQMEWMVTQENELVGLVLARFRAMGRTGDDLQDEAAMVVALAFTVLRYTLQKLFVGPGAESVEAILTQASALIRRIAAE</sequence>
<dbReference type="RefSeq" id="WP_108391209.1">
    <property type="nucleotide sequence ID" value="NZ_CP026949.1"/>
</dbReference>
<name>A0A2U1THA8_9MICO</name>
<comment type="caution">
    <text evidence="6">The sequence shown here is derived from an EMBL/GenBank/DDBJ whole genome shotgun (WGS) entry which is preliminary data.</text>
</comment>
<dbReference type="KEGG" id="myl:C3E77_08315"/>
<keyword evidence="1" id="KW-0805">Transcription regulation</keyword>
<dbReference type="AlphaFoldDB" id="A0A2U1THA8"/>
<dbReference type="OrthoDB" id="8688418at2"/>